<dbReference type="Pfam" id="PF13411">
    <property type="entry name" value="MerR_1"/>
    <property type="match status" value="1"/>
</dbReference>
<feature type="coiled-coil region" evidence="5">
    <location>
        <begin position="85"/>
        <end position="119"/>
    </location>
</feature>
<comment type="caution">
    <text evidence="7">The sequence shown here is derived from an EMBL/GenBank/DDBJ whole genome shotgun (WGS) entry which is preliminary data.</text>
</comment>
<protein>
    <recommendedName>
        <fullName evidence="6">HTH merR-type domain-containing protein</fullName>
    </recommendedName>
</protein>
<dbReference type="InterPro" id="IPR009061">
    <property type="entry name" value="DNA-bd_dom_put_sf"/>
</dbReference>
<dbReference type="PANTHER" id="PTHR30204:SF69">
    <property type="entry name" value="MERR-FAMILY TRANSCRIPTIONAL REGULATOR"/>
    <property type="match status" value="1"/>
</dbReference>
<dbReference type="InterPro" id="IPR047057">
    <property type="entry name" value="MerR_fam"/>
</dbReference>
<gene>
    <name evidence="7" type="ORF">BK138_02400</name>
</gene>
<organism evidence="7 8">
    <name type="scientific">Paenibacillus rhizosphaerae</name>
    <dbReference type="NCBI Taxonomy" id="297318"/>
    <lineage>
        <taxon>Bacteria</taxon>
        <taxon>Bacillati</taxon>
        <taxon>Bacillota</taxon>
        <taxon>Bacilli</taxon>
        <taxon>Bacillales</taxon>
        <taxon>Paenibacillaceae</taxon>
        <taxon>Paenibacillus</taxon>
    </lineage>
</organism>
<evidence type="ECO:0000259" key="6">
    <source>
        <dbReference type="PROSITE" id="PS50937"/>
    </source>
</evidence>
<dbReference type="GO" id="GO:0003700">
    <property type="term" value="F:DNA-binding transcription factor activity"/>
    <property type="evidence" value="ECO:0007669"/>
    <property type="project" value="InterPro"/>
</dbReference>
<name>A0A1R1F094_9BACL</name>
<keyword evidence="5" id="KW-0175">Coiled coil</keyword>
<dbReference type="PROSITE" id="PS50937">
    <property type="entry name" value="HTH_MERR_2"/>
    <property type="match status" value="1"/>
</dbReference>
<accession>A0A1R1F094</accession>
<evidence type="ECO:0000256" key="4">
    <source>
        <dbReference type="ARBA" id="ARBA00023163"/>
    </source>
</evidence>
<keyword evidence="2" id="KW-0805">Transcription regulation</keyword>
<dbReference type="AlphaFoldDB" id="A0A1R1F094"/>
<dbReference type="STRING" id="297318.BK138_02400"/>
<dbReference type="CDD" id="cd01109">
    <property type="entry name" value="HTH_YyaN"/>
    <property type="match status" value="1"/>
</dbReference>
<dbReference type="RefSeq" id="WP_076165328.1">
    <property type="nucleotide sequence ID" value="NZ_MRTP01000001.1"/>
</dbReference>
<dbReference type="PANTHER" id="PTHR30204">
    <property type="entry name" value="REDOX-CYCLING DRUG-SENSING TRANSCRIPTIONAL ACTIVATOR SOXR"/>
    <property type="match status" value="1"/>
</dbReference>
<sequence length="129" mass="14759">MYNIREASTMTGFSLDTLRYYEKMGLIQPASRGTGGVRSYSDANVHQILSIKCLKQSGLSLEDIKDFIADGQCFRDKVALDDEEMKLIQSRKSILTAQLDRLEEQRQALDQTIAEARTKLDYYEKLMHS</sequence>
<keyword evidence="4" id="KW-0804">Transcription</keyword>
<keyword evidence="3" id="KW-0238">DNA-binding</keyword>
<dbReference type="Gene3D" id="1.10.1660.10">
    <property type="match status" value="1"/>
</dbReference>
<evidence type="ECO:0000256" key="5">
    <source>
        <dbReference type="SAM" id="Coils"/>
    </source>
</evidence>
<dbReference type="Proteomes" id="UP000187172">
    <property type="component" value="Unassembled WGS sequence"/>
</dbReference>
<keyword evidence="8" id="KW-1185">Reference proteome</keyword>
<dbReference type="SUPFAM" id="SSF46955">
    <property type="entry name" value="Putative DNA-binding domain"/>
    <property type="match status" value="1"/>
</dbReference>
<dbReference type="InterPro" id="IPR000551">
    <property type="entry name" value="MerR-type_HTH_dom"/>
</dbReference>
<evidence type="ECO:0000256" key="1">
    <source>
        <dbReference type="ARBA" id="ARBA00022491"/>
    </source>
</evidence>
<dbReference type="EMBL" id="MRTP01000001">
    <property type="protein sequence ID" value="OMF57478.1"/>
    <property type="molecule type" value="Genomic_DNA"/>
</dbReference>
<proteinExistence type="predicted"/>
<keyword evidence="1" id="KW-0678">Repressor</keyword>
<evidence type="ECO:0000256" key="3">
    <source>
        <dbReference type="ARBA" id="ARBA00023125"/>
    </source>
</evidence>
<evidence type="ECO:0000313" key="8">
    <source>
        <dbReference type="Proteomes" id="UP000187172"/>
    </source>
</evidence>
<dbReference type="PRINTS" id="PR00040">
    <property type="entry name" value="HTHMERR"/>
</dbReference>
<reference evidence="7 8" key="1">
    <citation type="submission" date="2016-11" db="EMBL/GenBank/DDBJ databases">
        <title>Paenibacillus species isolates.</title>
        <authorList>
            <person name="Beno S.M."/>
        </authorList>
    </citation>
    <scope>NUCLEOTIDE SEQUENCE [LARGE SCALE GENOMIC DNA]</scope>
    <source>
        <strain evidence="7 8">FSL R5-0378</strain>
    </source>
</reference>
<dbReference type="GO" id="GO:0003677">
    <property type="term" value="F:DNA binding"/>
    <property type="evidence" value="ECO:0007669"/>
    <property type="project" value="UniProtKB-KW"/>
</dbReference>
<feature type="domain" description="HTH merR-type" evidence="6">
    <location>
        <begin position="1"/>
        <end position="70"/>
    </location>
</feature>
<evidence type="ECO:0000256" key="2">
    <source>
        <dbReference type="ARBA" id="ARBA00023015"/>
    </source>
</evidence>
<dbReference type="SMART" id="SM00422">
    <property type="entry name" value="HTH_MERR"/>
    <property type="match status" value="1"/>
</dbReference>
<evidence type="ECO:0000313" key="7">
    <source>
        <dbReference type="EMBL" id="OMF57478.1"/>
    </source>
</evidence>